<accession>A0A419SLW1</accession>
<evidence type="ECO:0000313" key="1">
    <source>
        <dbReference type="EMBL" id="RKD25049.1"/>
    </source>
</evidence>
<protein>
    <submittedName>
        <fullName evidence="1">Thiol-disulfide oxidoreductase</fullName>
    </submittedName>
</protein>
<dbReference type="PANTHER" id="PTHR33639">
    <property type="entry name" value="THIOL-DISULFIDE OXIDOREDUCTASE DCC"/>
    <property type="match status" value="1"/>
</dbReference>
<dbReference type="RefSeq" id="WP_120188868.1">
    <property type="nucleotide sequence ID" value="NZ_MCHY01000007.1"/>
</dbReference>
<dbReference type="PANTHER" id="PTHR33639:SF2">
    <property type="entry name" value="DUF393 DOMAIN-CONTAINING PROTEIN"/>
    <property type="match status" value="1"/>
</dbReference>
<comment type="caution">
    <text evidence="1">The sequence shown here is derived from an EMBL/GenBank/DDBJ whole genome shotgun (WGS) entry which is preliminary data.</text>
</comment>
<proteinExistence type="predicted"/>
<dbReference type="AlphaFoldDB" id="A0A419SLW1"/>
<reference evidence="1 2" key="1">
    <citation type="submission" date="2016-08" db="EMBL/GenBank/DDBJ databases">
        <title>Novel Firmicute Genomes.</title>
        <authorList>
            <person name="Poppleton D.I."/>
            <person name="Gribaldo S."/>
        </authorList>
    </citation>
    <scope>NUCLEOTIDE SEQUENCE [LARGE SCALE GENOMIC DNA]</scope>
    <source>
        <strain evidence="1 2">RAOx-1</strain>
    </source>
</reference>
<dbReference type="Proteomes" id="UP000284219">
    <property type="component" value="Unassembled WGS sequence"/>
</dbReference>
<keyword evidence="2" id="KW-1185">Reference proteome</keyword>
<sequence length="133" mass="15148">MNHAVILFDGVCSFCNGSVQFILNRDDADRFRFCSLQSAAGQALLAHYQLPNDLQSLAVIDAGKVYLQSDAVLRICKQLGGAWKLLYVFRGIPKWARDPVYRMVANNRYRWFGKQETCMIPSPEVRAKFLDLD</sequence>
<dbReference type="InterPro" id="IPR007263">
    <property type="entry name" value="DCC1-like"/>
</dbReference>
<organism evidence="1 2">
    <name type="scientific">Ammoniphilus oxalaticus</name>
    <dbReference type="NCBI Taxonomy" id="66863"/>
    <lineage>
        <taxon>Bacteria</taxon>
        <taxon>Bacillati</taxon>
        <taxon>Bacillota</taxon>
        <taxon>Bacilli</taxon>
        <taxon>Bacillales</taxon>
        <taxon>Paenibacillaceae</taxon>
        <taxon>Aneurinibacillus group</taxon>
        <taxon>Ammoniphilus</taxon>
    </lineage>
</organism>
<dbReference type="InterPro" id="IPR052927">
    <property type="entry name" value="DCC_oxidoreductase"/>
</dbReference>
<gene>
    <name evidence="1" type="ORF">BEP19_04280</name>
</gene>
<dbReference type="Pfam" id="PF04134">
    <property type="entry name" value="DCC1-like"/>
    <property type="match status" value="1"/>
</dbReference>
<dbReference type="EMBL" id="MCHY01000007">
    <property type="protein sequence ID" value="RKD25049.1"/>
    <property type="molecule type" value="Genomic_DNA"/>
</dbReference>
<dbReference type="OrthoDB" id="9785438at2"/>
<dbReference type="GO" id="GO:0015035">
    <property type="term" value="F:protein-disulfide reductase activity"/>
    <property type="evidence" value="ECO:0007669"/>
    <property type="project" value="InterPro"/>
</dbReference>
<evidence type="ECO:0000313" key="2">
    <source>
        <dbReference type="Proteomes" id="UP000284219"/>
    </source>
</evidence>
<name>A0A419SLW1_9BACL</name>